<reference evidence="3" key="1">
    <citation type="submission" date="2023-07" db="EMBL/GenBank/DDBJ databases">
        <authorList>
            <consortium name="AG Swart"/>
            <person name="Singh M."/>
            <person name="Singh A."/>
            <person name="Seah K."/>
            <person name="Emmerich C."/>
        </authorList>
    </citation>
    <scope>NUCLEOTIDE SEQUENCE</scope>
    <source>
        <strain evidence="3">DP1</strain>
    </source>
</reference>
<accession>A0AAD1X4U1</accession>
<sequence>MGEQVKVFFKQKFQEVQAVKERERDFRRRKKVESVKKQARLQKGHRGEVEMEREEKFEEAAREFRRLKKEFREMEREVGDGKGERRGRRGSQPMLVSFTDVPLDDINCYLAPFEDTHNPFENIDLLKDLKGFERLQKKSPIKKIMEDGICHRTITIPGSMTTKASLEPSKINLKQLLKELQKQSKRPKQLSQSNQANPSPTPPLHSKPSVPKIPAKIPTPSHNFSLRRRDLFFLQNL</sequence>
<feature type="coiled-coil region" evidence="1">
    <location>
        <begin position="50"/>
        <end position="77"/>
    </location>
</feature>
<dbReference type="Proteomes" id="UP001295684">
    <property type="component" value="Unassembled WGS sequence"/>
</dbReference>
<evidence type="ECO:0000256" key="1">
    <source>
        <dbReference type="SAM" id="Coils"/>
    </source>
</evidence>
<gene>
    <name evidence="3" type="ORF">ECRASSUSDP1_LOCUS2084</name>
</gene>
<proteinExistence type="predicted"/>
<dbReference type="AlphaFoldDB" id="A0AAD1X4U1"/>
<protein>
    <submittedName>
        <fullName evidence="3">Uncharacterized protein</fullName>
    </submittedName>
</protein>
<comment type="caution">
    <text evidence="3">The sequence shown here is derived from an EMBL/GenBank/DDBJ whole genome shotgun (WGS) entry which is preliminary data.</text>
</comment>
<keyword evidence="1" id="KW-0175">Coiled coil</keyword>
<evidence type="ECO:0000313" key="3">
    <source>
        <dbReference type="EMBL" id="CAI2360779.1"/>
    </source>
</evidence>
<keyword evidence="4" id="KW-1185">Reference proteome</keyword>
<dbReference type="EMBL" id="CAMPGE010001976">
    <property type="protein sequence ID" value="CAI2360779.1"/>
    <property type="molecule type" value="Genomic_DNA"/>
</dbReference>
<feature type="compositionally biased region" description="Polar residues" evidence="2">
    <location>
        <begin position="189"/>
        <end position="198"/>
    </location>
</feature>
<feature type="region of interest" description="Disordered" evidence="2">
    <location>
        <begin position="181"/>
        <end position="221"/>
    </location>
</feature>
<evidence type="ECO:0000313" key="4">
    <source>
        <dbReference type="Proteomes" id="UP001295684"/>
    </source>
</evidence>
<evidence type="ECO:0000256" key="2">
    <source>
        <dbReference type="SAM" id="MobiDB-lite"/>
    </source>
</evidence>
<organism evidence="3 4">
    <name type="scientific">Euplotes crassus</name>
    <dbReference type="NCBI Taxonomy" id="5936"/>
    <lineage>
        <taxon>Eukaryota</taxon>
        <taxon>Sar</taxon>
        <taxon>Alveolata</taxon>
        <taxon>Ciliophora</taxon>
        <taxon>Intramacronucleata</taxon>
        <taxon>Spirotrichea</taxon>
        <taxon>Hypotrichia</taxon>
        <taxon>Euplotida</taxon>
        <taxon>Euplotidae</taxon>
        <taxon>Moneuplotes</taxon>
    </lineage>
</organism>
<name>A0AAD1X4U1_EUPCR</name>